<organism evidence="5">
    <name type="scientific">freshwater metagenome</name>
    <dbReference type="NCBI Taxonomy" id="449393"/>
    <lineage>
        <taxon>unclassified sequences</taxon>
        <taxon>metagenomes</taxon>
        <taxon>ecological metagenomes</taxon>
    </lineage>
</organism>
<dbReference type="InterPro" id="IPR015422">
    <property type="entry name" value="PyrdxlP-dep_Trfase_small"/>
</dbReference>
<dbReference type="CDD" id="cd00609">
    <property type="entry name" value="AAT_like"/>
    <property type="match status" value="1"/>
</dbReference>
<dbReference type="SUPFAM" id="SSF53383">
    <property type="entry name" value="PLP-dependent transferases"/>
    <property type="match status" value="1"/>
</dbReference>
<evidence type="ECO:0000256" key="1">
    <source>
        <dbReference type="ARBA" id="ARBA00001933"/>
    </source>
</evidence>
<protein>
    <submittedName>
        <fullName evidence="5">Unannotated protein</fullName>
    </submittedName>
</protein>
<dbReference type="InterPro" id="IPR004839">
    <property type="entry name" value="Aminotransferase_I/II_large"/>
</dbReference>
<evidence type="ECO:0000256" key="2">
    <source>
        <dbReference type="ARBA" id="ARBA00022576"/>
    </source>
</evidence>
<dbReference type="InterPro" id="IPR004838">
    <property type="entry name" value="NHTrfase_class1_PyrdxlP-BS"/>
</dbReference>
<dbReference type="InterPro" id="IPR019880">
    <property type="entry name" value="OxyQ"/>
</dbReference>
<evidence type="ECO:0000256" key="3">
    <source>
        <dbReference type="ARBA" id="ARBA00022679"/>
    </source>
</evidence>
<gene>
    <name evidence="5" type="ORF">UFOPK3608_00244</name>
</gene>
<accession>A0A6J7FV53</accession>
<dbReference type="Gene3D" id="3.40.640.10">
    <property type="entry name" value="Type I PLP-dependent aspartate aminotransferase-like (Major domain)"/>
    <property type="match status" value="1"/>
</dbReference>
<evidence type="ECO:0000259" key="4">
    <source>
        <dbReference type="Pfam" id="PF00155"/>
    </source>
</evidence>
<dbReference type="NCBIfam" id="TIGR03539">
    <property type="entry name" value="DapC_actino"/>
    <property type="match status" value="1"/>
</dbReference>
<dbReference type="PANTHER" id="PTHR42832:SF3">
    <property type="entry name" value="L-GLUTAMINE--4-(METHYLSULFANYL)-2-OXOBUTANOATE AMINOTRANSFERASE"/>
    <property type="match status" value="1"/>
</dbReference>
<dbReference type="EMBL" id="CAFBMP010000006">
    <property type="protein sequence ID" value="CAB4899381.1"/>
    <property type="molecule type" value="Genomic_DNA"/>
</dbReference>
<reference evidence="5" key="1">
    <citation type="submission" date="2020-05" db="EMBL/GenBank/DDBJ databases">
        <authorList>
            <person name="Chiriac C."/>
            <person name="Salcher M."/>
            <person name="Ghai R."/>
            <person name="Kavagutti S V."/>
        </authorList>
    </citation>
    <scope>NUCLEOTIDE SEQUENCE</scope>
</reference>
<dbReference type="AlphaFoldDB" id="A0A6J7FV53"/>
<sequence length="286" mass="31104">MRGAIREWAIANLKVSGEFDVLPTIGSKELVALLPTFLQSKKVLYPKVAYPTYLVGALMASAEAVAVDIDPSTWINADLAWLNSPSNPTGQVQTDHQINQAITWGRKNNAVVASDECYLSFAPGAKSILELAGGDNTGLLAVHSLSKRSNLAGYRAAFVVGDHKLIERIRQFRKHAGLMVPAPVQAAMIAALSDNDHATAQAQRYSNRRDILSKAIRDAGITIEHSTAGLYIWCTKNEDCFKTVDWFANLGILVTPGSFYGSDKFIRVALTATDQQIQMAADRINS</sequence>
<dbReference type="Gene3D" id="3.90.1150.10">
    <property type="entry name" value="Aspartate Aminotransferase, domain 1"/>
    <property type="match status" value="1"/>
</dbReference>
<dbReference type="Pfam" id="PF00155">
    <property type="entry name" value="Aminotran_1_2"/>
    <property type="match status" value="1"/>
</dbReference>
<dbReference type="GO" id="GO:0008483">
    <property type="term" value="F:transaminase activity"/>
    <property type="evidence" value="ECO:0007669"/>
    <property type="project" value="UniProtKB-KW"/>
</dbReference>
<name>A0A6J7FV53_9ZZZZ</name>
<dbReference type="InterPro" id="IPR015421">
    <property type="entry name" value="PyrdxlP-dep_Trfase_major"/>
</dbReference>
<dbReference type="InterPro" id="IPR015424">
    <property type="entry name" value="PyrdxlP-dep_Trfase"/>
</dbReference>
<dbReference type="GO" id="GO:0030170">
    <property type="term" value="F:pyridoxal phosphate binding"/>
    <property type="evidence" value="ECO:0007669"/>
    <property type="project" value="InterPro"/>
</dbReference>
<dbReference type="PROSITE" id="PS00105">
    <property type="entry name" value="AA_TRANSFER_CLASS_1"/>
    <property type="match status" value="1"/>
</dbReference>
<dbReference type="InterPro" id="IPR050881">
    <property type="entry name" value="LL-DAP_aminotransferase"/>
</dbReference>
<keyword evidence="3" id="KW-0808">Transferase</keyword>
<evidence type="ECO:0000313" key="5">
    <source>
        <dbReference type="EMBL" id="CAB4899381.1"/>
    </source>
</evidence>
<dbReference type="PANTHER" id="PTHR42832">
    <property type="entry name" value="AMINO ACID AMINOTRANSFERASE"/>
    <property type="match status" value="1"/>
</dbReference>
<feature type="domain" description="Aminotransferase class I/classII large" evidence="4">
    <location>
        <begin position="14"/>
        <end position="284"/>
    </location>
</feature>
<comment type="cofactor">
    <cofactor evidence="1">
        <name>pyridoxal 5'-phosphate</name>
        <dbReference type="ChEBI" id="CHEBI:597326"/>
    </cofactor>
</comment>
<keyword evidence="2" id="KW-0032">Aminotransferase</keyword>
<proteinExistence type="predicted"/>